<protein>
    <submittedName>
        <fullName evidence="1">Uncharacterized protein</fullName>
    </submittedName>
</protein>
<gene>
    <name evidence="1" type="ORF">HCB49_13000</name>
</gene>
<dbReference type="AlphaFoldDB" id="A0A7X1DCM6"/>
<dbReference type="EMBL" id="JAARZC010000005">
    <property type="protein sequence ID" value="MBC2250908.1"/>
    <property type="molecule type" value="Genomic_DNA"/>
</dbReference>
<comment type="caution">
    <text evidence="1">The sequence shown here is derived from an EMBL/GenBank/DDBJ whole genome shotgun (WGS) entry which is preliminary data.</text>
</comment>
<reference evidence="1 2" key="1">
    <citation type="submission" date="2020-03" db="EMBL/GenBank/DDBJ databases">
        <title>Soil Listeria distribution.</title>
        <authorList>
            <person name="Liao J."/>
            <person name="Wiedmann M."/>
        </authorList>
    </citation>
    <scope>NUCLEOTIDE SEQUENCE [LARGE SCALE GENOMIC DNA]</scope>
    <source>
        <strain evidence="1 2">FSL L7-0123</strain>
    </source>
</reference>
<accession>A0A7X1DCM6</accession>
<name>A0A7X1DCM6_9LIST</name>
<sequence>MKIQTYENKLVKDKLEIDYYVPITITFPENADKYRLGELYYFLFINEHDSLVEVKINAITQKIVELVVVSINDIEDSNLVVEKYTEKNPLIQTTIFDAYPVITKKSKFKVYRAHKKIYFKFDGEKIFTVMKMSNRVALFLNEDNKIVGMEFSGFTEDEWKELDESIRCKSSLKST</sequence>
<evidence type="ECO:0000313" key="2">
    <source>
        <dbReference type="Proteomes" id="UP000559864"/>
    </source>
</evidence>
<dbReference type="Proteomes" id="UP000559864">
    <property type="component" value="Unassembled WGS sequence"/>
</dbReference>
<proteinExistence type="predicted"/>
<organism evidence="1 2">
    <name type="scientific">Listeria cossartiae subsp. cayugensis</name>
    <dbReference type="NCBI Taxonomy" id="2713505"/>
    <lineage>
        <taxon>Bacteria</taxon>
        <taxon>Bacillati</taxon>
        <taxon>Bacillota</taxon>
        <taxon>Bacilli</taxon>
        <taxon>Bacillales</taxon>
        <taxon>Listeriaceae</taxon>
        <taxon>Listeria</taxon>
        <taxon>Listeria cossartiae</taxon>
    </lineage>
</organism>
<evidence type="ECO:0000313" key="1">
    <source>
        <dbReference type="EMBL" id="MBC2250908.1"/>
    </source>
</evidence>
<dbReference type="RefSeq" id="WP_185605190.1">
    <property type="nucleotide sequence ID" value="NZ_JAARZC010000005.1"/>
</dbReference>